<gene>
    <name evidence="1" type="ORF">UFOPK4306_01041</name>
</gene>
<accession>A0A6J7U789</accession>
<organism evidence="1">
    <name type="scientific">freshwater metagenome</name>
    <dbReference type="NCBI Taxonomy" id="449393"/>
    <lineage>
        <taxon>unclassified sequences</taxon>
        <taxon>metagenomes</taxon>
        <taxon>ecological metagenomes</taxon>
    </lineage>
</organism>
<protein>
    <submittedName>
        <fullName evidence="1">Unannotated protein</fullName>
    </submittedName>
</protein>
<dbReference type="EMBL" id="CAFBQP010000033">
    <property type="protein sequence ID" value="CAB5061262.1"/>
    <property type="molecule type" value="Genomic_DNA"/>
</dbReference>
<evidence type="ECO:0000313" key="1">
    <source>
        <dbReference type="EMBL" id="CAB5061262.1"/>
    </source>
</evidence>
<dbReference type="AlphaFoldDB" id="A0A6J7U789"/>
<reference evidence="1" key="1">
    <citation type="submission" date="2020-05" db="EMBL/GenBank/DDBJ databases">
        <authorList>
            <person name="Chiriac C."/>
            <person name="Salcher M."/>
            <person name="Ghai R."/>
            <person name="Kavagutti S V."/>
        </authorList>
    </citation>
    <scope>NUCLEOTIDE SEQUENCE</scope>
</reference>
<proteinExistence type="predicted"/>
<name>A0A6J7U789_9ZZZZ</name>
<sequence>MPIHFVDRYCAWLGRASLVAGVSPSVVSPAAFVPRAVRVRETPVRENWRATPAVAVDVFGLVPNVSSDCPPIVRLPQPSTLSHLMVA</sequence>